<dbReference type="InParanoid" id="A0BFF7"/>
<sequence>MLQMPYLDPNFSDSTFFYNPPKSHSFTQNQVKYEITKQRYSD</sequence>
<dbReference type="Proteomes" id="UP000000600">
    <property type="component" value="Unassembled WGS sequence"/>
</dbReference>
<protein>
    <submittedName>
        <fullName evidence="1">Uncharacterized protein</fullName>
    </submittedName>
</protein>
<dbReference type="AlphaFoldDB" id="A0BFF7"/>
<gene>
    <name evidence="1" type="ORF">GSPATT00028309001</name>
</gene>
<keyword evidence="2" id="KW-1185">Reference proteome</keyword>
<dbReference type="RefSeq" id="XP_052287112.1">
    <property type="nucleotide sequence ID" value="XM_052431156.1"/>
</dbReference>
<evidence type="ECO:0000313" key="1">
    <source>
        <dbReference type="EMBL" id="CAK57274.1"/>
    </source>
</evidence>
<reference evidence="1 2" key="1">
    <citation type="journal article" date="2006" name="Nature">
        <title>Global trends of whole-genome duplications revealed by the ciliate Paramecium tetraurelia.</title>
        <authorList>
            <consortium name="Genoscope"/>
            <person name="Aury J.-M."/>
            <person name="Jaillon O."/>
            <person name="Duret L."/>
            <person name="Noel B."/>
            <person name="Jubin C."/>
            <person name="Porcel B.M."/>
            <person name="Segurens B."/>
            <person name="Daubin V."/>
            <person name="Anthouard V."/>
            <person name="Aiach N."/>
            <person name="Arnaiz O."/>
            <person name="Billaut A."/>
            <person name="Beisson J."/>
            <person name="Blanc I."/>
            <person name="Bouhouche K."/>
            <person name="Camara F."/>
            <person name="Duharcourt S."/>
            <person name="Guigo R."/>
            <person name="Gogendeau D."/>
            <person name="Katinka M."/>
            <person name="Keller A.-M."/>
            <person name="Kissmehl R."/>
            <person name="Klotz C."/>
            <person name="Koll F."/>
            <person name="Le Moue A."/>
            <person name="Lepere C."/>
            <person name="Malinsky S."/>
            <person name="Nowacki M."/>
            <person name="Nowak J.K."/>
            <person name="Plattner H."/>
            <person name="Poulain J."/>
            <person name="Ruiz F."/>
            <person name="Serrano V."/>
            <person name="Zagulski M."/>
            <person name="Dessen P."/>
            <person name="Betermier M."/>
            <person name="Weissenbach J."/>
            <person name="Scarpelli C."/>
            <person name="Schachter V."/>
            <person name="Sperling L."/>
            <person name="Meyer E."/>
            <person name="Cohen J."/>
            <person name="Wincker P."/>
        </authorList>
    </citation>
    <scope>NUCLEOTIDE SEQUENCE [LARGE SCALE GENOMIC DNA]</scope>
    <source>
        <strain evidence="1 2">Stock d4-2</strain>
    </source>
</reference>
<proteinExistence type="predicted"/>
<dbReference type="HOGENOM" id="CLU_3261663_0_0_1"/>
<organism evidence="1 2">
    <name type="scientific">Paramecium tetraurelia</name>
    <dbReference type="NCBI Taxonomy" id="5888"/>
    <lineage>
        <taxon>Eukaryota</taxon>
        <taxon>Sar</taxon>
        <taxon>Alveolata</taxon>
        <taxon>Ciliophora</taxon>
        <taxon>Intramacronucleata</taxon>
        <taxon>Oligohymenophorea</taxon>
        <taxon>Peniculida</taxon>
        <taxon>Parameciidae</taxon>
        <taxon>Paramecium</taxon>
    </lineage>
</organism>
<accession>A0BFF7</accession>
<dbReference type="GeneID" id="76803730"/>
<name>A0BFF7_PARTE</name>
<evidence type="ECO:0000313" key="2">
    <source>
        <dbReference type="Proteomes" id="UP000000600"/>
    </source>
</evidence>
<dbReference type="EMBL" id="CT867991">
    <property type="protein sequence ID" value="CAK57274.1"/>
    <property type="molecule type" value="Genomic_DNA"/>
</dbReference>